<dbReference type="EMBL" id="LAZR01041969">
    <property type="protein sequence ID" value="KKL10666.1"/>
    <property type="molecule type" value="Genomic_DNA"/>
</dbReference>
<sequence>MPSHYDKLRSSHQGTLIIEDPEELARLRGYSTTEMFKDMLRIIGEGAKERYEGEKRTFSSQENFLKALKGFDI</sequence>
<organism evidence="1">
    <name type="scientific">marine sediment metagenome</name>
    <dbReference type="NCBI Taxonomy" id="412755"/>
    <lineage>
        <taxon>unclassified sequences</taxon>
        <taxon>metagenomes</taxon>
        <taxon>ecological metagenomes</taxon>
    </lineage>
</organism>
<gene>
    <name evidence="1" type="ORF">LCGC14_2553510</name>
</gene>
<proteinExistence type="predicted"/>
<accession>A0A0F9CYC5</accession>
<reference evidence="1" key="1">
    <citation type="journal article" date="2015" name="Nature">
        <title>Complex archaea that bridge the gap between prokaryotes and eukaryotes.</title>
        <authorList>
            <person name="Spang A."/>
            <person name="Saw J.H."/>
            <person name="Jorgensen S.L."/>
            <person name="Zaremba-Niedzwiedzka K."/>
            <person name="Martijn J."/>
            <person name="Lind A.E."/>
            <person name="van Eijk R."/>
            <person name="Schleper C."/>
            <person name="Guy L."/>
            <person name="Ettema T.J."/>
        </authorList>
    </citation>
    <scope>NUCLEOTIDE SEQUENCE</scope>
</reference>
<evidence type="ECO:0000313" key="1">
    <source>
        <dbReference type="EMBL" id="KKL10666.1"/>
    </source>
</evidence>
<dbReference type="AlphaFoldDB" id="A0A0F9CYC5"/>
<name>A0A0F9CYC5_9ZZZZ</name>
<protein>
    <submittedName>
        <fullName evidence="1">Uncharacterized protein</fullName>
    </submittedName>
</protein>
<comment type="caution">
    <text evidence="1">The sequence shown here is derived from an EMBL/GenBank/DDBJ whole genome shotgun (WGS) entry which is preliminary data.</text>
</comment>